<organism evidence="1 2">
    <name type="scientific">Alcaligenes faecalis</name>
    <dbReference type="NCBI Taxonomy" id="511"/>
    <lineage>
        <taxon>Bacteria</taxon>
        <taxon>Pseudomonadati</taxon>
        <taxon>Pseudomonadota</taxon>
        <taxon>Betaproteobacteria</taxon>
        <taxon>Burkholderiales</taxon>
        <taxon>Alcaligenaceae</taxon>
        <taxon>Alcaligenes</taxon>
    </lineage>
</organism>
<reference evidence="1 2" key="1">
    <citation type="submission" date="2018-05" db="EMBL/GenBank/DDBJ databases">
        <title>Genome Sequence of an Efficient Indole-Degrading Bacterium, Alcaligenes sp.YBY.</title>
        <authorList>
            <person name="Yang B."/>
        </authorList>
    </citation>
    <scope>NUCLEOTIDE SEQUENCE [LARGE SCALE GENOMIC DNA]</scope>
    <source>
        <strain evidence="1 2">YBY</strain>
    </source>
</reference>
<proteinExistence type="predicted"/>
<comment type="caution">
    <text evidence="1">The sequence shown here is derived from an EMBL/GenBank/DDBJ whole genome shotgun (WGS) entry which is preliminary data.</text>
</comment>
<dbReference type="RefSeq" id="WP_109089441.1">
    <property type="nucleotide sequence ID" value="NZ_QEXO01000004.1"/>
</dbReference>
<protein>
    <submittedName>
        <fullName evidence="1">Head-tail adaptor protein</fullName>
    </submittedName>
</protein>
<reference evidence="1 2" key="2">
    <citation type="submission" date="2018-05" db="EMBL/GenBank/DDBJ databases">
        <authorList>
            <person name="Lanie J.A."/>
            <person name="Ng W.-L."/>
            <person name="Kazmierczak K.M."/>
            <person name="Andrzejewski T.M."/>
            <person name="Davidsen T.M."/>
            <person name="Wayne K.J."/>
            <person name="Tettelin H."/>
            <person name="Glass J.I."/>
            <person name="Rusch D."/>
            <person name="Podicherti R."/>
            <person name="Tsui H.-C.T."/>
            <person name="Winkler M.E."/>
        </authorList>
    </citation>
    <scope>NUCLEOTIDE SEQUENCE [LARGE SCALE GENOMIC DNA]</scope>
    <source>
        <strain evidence="1 2">YBY</strain>
    </source>
</reference>
<dbReference type="EMBL" id="QEXO01000004">
    <property type="protein sequence ID" value="PWE13067.1"/>
    <property type="molecule type" value="Genomic_DNA"/>
</dbReference>
<sequence>MTDNEGLPAGKLNRRIVIQQRGPEQDAGGQPIDGWAEVAKPWAWIKGQTGMGVGRQMAGEGTVATSLDVYSFRIRYRPAITNAMRVLYDGQTFDIKHVRHDLAGREWTDLVCELGGNGG</sequence>
<gene>
    <name evidence="1" type="ORF">DF183_14630</name>
</gene>
<dbReference type="Pfam" id="PF05521">
    <property type="entry name" value="Phage_HCP"/>
    <property type="match status" value="1"/>
</dbReference>
<name>A0A2U2BGG8_ALCFA</name>
<accession>A0A2U2BGG8</accession>
<evidence type="ECO:0000313" key="2">
    <source>
        <dbReference type="Proteomes" id="UP000245216"/>
    </source>
</evidence>
<dbReference type="Gene3D" id="2.40.10.270">
    <property type="entry name" value="Bacteriophage SPP1 head-tail adaptor protein"/>
    <property type="match status" value="1"/>
</dbReference>
<dbReference type="AlphaFoldDB" id="A0A2U2BGG8"/>
<dbReference type="Proteomes" id="UP000245216">
    <property type="component" value="Unassembled WGS sequence"/>
</dbReference>
<evidence type="ECO:0000313" key="1">
    <source>
        <dbReference type="EMBL" id="PWE13067.1"/>
    </source>
</evidence>
<dbReference type="InterPro" id="IPR008767">
    <property type="entry name" value="Phage_SPP1_head-tail_adaptor"/>
</dbReference>
<dbReference type="NCBIfam" id="TIGR01563">
    <property type="entry name" value="gp16_SPP1"/>
    <property type="match status" value="1"/>
</dbReference>
<dbReference type="InterPro" id="IPR038666">
    <property type="entry name" value="SSP1_head-tail_sf"/>
</dbReference>